<feature type="transmembrane region" description="Helical" evidence="1">
    <location>
        <begin position="275"/>
        <end position="300"/>
    </location>
</feature>
<protein>
    <submittedName>
        <fullName evidence="2">Uncharacterized protein</fullName>
    </submittedName>
</protein>
<feature type="transmembrane region" description="Helical" evidence="1">
    <location>
        <begin position="250"/>
        <end position="269"/>
    </location>
</feature>
<name>A0A099CWV7_9GAMM</name>
<feature type="transmembrane region" description="Helical" evidence="1">
    <location>
        <begin position="190"/>
        <end position="207"/>
    </location>
</feature>
<feature type="transmembrane region" description="Helical" evidence="1">
    <location>
        <begin position="29"/>
        <end position="51"/>
    </location>
</feature>
<reference evidence="3 5" key="2">
    <citation type="submission" date="2020-08" db="EMBL/GenBank/DDBJ databases">
        <title>Genomic Encyclopedia of Type Strains, Phase IV (KMG-IV): sequencing the most valuable type-strain genomes for metagenomic binning, comparative biology and taxonomic classification.</title>
        <authorList>
            <person name="Goeker M."/>
        </authorList>
    </citation>
    <scope>NUCLEOTIDE SEQUENCE [LARGE SCALE GENOMIC DNA]</scope>
    <source>
        <strain evidence="3 5">DSM 107085</strain>
    </source>
</reference>
<reference evidence="2 4" key="1">
    <citation type="submission" date="2014-09" db="EMBL/GenBank/DDBJ databases">
        <title>Xanthomonadaceae 3.5X direct submission.</title>
        <authorList>
            <person name="Fang T."/>
            <person name="Wang H."/>
        </authorList>
    </citation>
    <scope>NUCLEOTIDE SEQUENCE [LARGE SCALE GENOMIC DNA]</scope>
    <source>
        <strain evidence="2 4">3.5X</strain>
    </source>
</reference>
<feature type="transmembrane region" description="Helical" evidence="1">
    <location>
        <begin position="227"/>
        <end position="243"/>
    </location>
</feature>
<dbReference type="Proteomes" id="UP000029708">
    <property type="component" value="Unassembled WGS sequence"/>
</dbReference>
<feature type="transmembrane region" description="Helical" evidence="1">
    <location>
        <begin position="71"/>
        <end position="90"/>
    </location>
</feature>
<comment type="caution">
    <text evidence="2">The sequence shown here is derived from an EMBL/GenBank/DDBJ whole genome shotgun (WGS) entry which is preliminary data.</text>
</comment>
<evidence type="ECO:0000313" key="2">
    <source>
        <dbReference type="EMBL" id="KGI78117.1"/>
    </source>
</evidence>
<keyword evidence="1" id="KW-0812">Transmembrane</keyword>
<proteinExistence type="predicted"/>
<gene>
    <name evidence="3" type="ORF">HNQ86_000788</name>
    <name evidence="2" type="ORF">LF63_0107130</name>
</gene>
<dbReference type="HOGENOM" id="CLU_681214_0_0_6"/>
<evidence type="ECO:0000313" key="5">
    <source>
        <dbReference type="Proteomes" id="UP000560000"/>
    </source>
</evidence>
<organism evidence="2 4">
    <name type="scientific">Oleiagrimonas soli</name>
    <dbReference type="NCBI Taxonomy" id="1543381"/>
    <lineage>
        <taxon>Bacteria</taxon>
        <taxon>Pseudomonadati</taxon>
        <taxon>Pseudomonadota</taxon>
        <taxon>Gammaproteobacteria</taxon>
        <taxon>Lysobacterales</taxon>
        <taxon>Rhodanobacteraceae</taxon>
        <taxon>Oleiagrimonas</taxon>
    </lineage>
</organism>
<dbReference type="Pfam" id="PF19632">
    <property type="entry name" value="DUF6136"/>
    <property type="match status" value="1"/>
</dbReference>
<feature type="transmembrane region" description="Helical" evidence="1">
    <location>
        <begin position="360"/>
        <end position="378"/>
    </location>
</feature>
<feature type="transmembrane region" description="Helical" evidence="1">
    <location>
        <begin position="147"/>
        <end position="169"/>
    </location>
</feature>
<keyword evidence="1" id="KW-1133">Transmembrane helix</keyword>
<dbReference type="OrthoDB" id="9817705at2"/>
<accession>A0A099CWV7</accession>
<keyword evidence="4" id="KW-1185">Reference proteome</keyword>
<keyword evidence="1" id="KW-0472">Membrane</keyword>
<feature type="transmembrane region" description="Helical" evidence="1">
    <location>
        <begin position="385"/>
        <end position="403"/>
    </location>
</feature>
<dbReference type="AlphaFoldDB" id="A0A099CWV7"/>
<evidence type="ECO:0000256" key="1">
    <source>
        <dbReference type="SAM" id="Phobius"/>
    </source>
</evidence>
<dbReference type="RefSeq" id="WP_043100630.1">
    <property type="nucleotide sequence ID" value="NZ_JACHET010000001.1"/>
</dbReference>
<feature type="transmembrane region" description="Helical" evidence="1">
    <location>
        <begin position="111"/>
        <end position="135"/>
    </location>
</feature>
<evidence type="ECO:0000313" key="3">
    <source>
        <dbReference type="EMBL" id="MBB6183443.1"/>
    </source>
</evidence>
<evidence type="ECO:0000313" key="4">
    <source>
        <dbReference type="Proteomes" id="UP000029708"/>
    </source>
</evidence>
<dbReference type="InterPro" id="IPR045614">
    <property type="entry name" value="DUF6136"/>
</dbReference>
<sequence>MSLSYARLRQLHFRRSLAERFRGMAKTAVVGMGFFGSAGVFAIASLMVVLADGLMALMHAHVGVVERLGILLGWQCVTLELLWLLHGAIFMRDAEPFLAALPIPDAAVWRADLRIVMQCYSVLWLPLIWLLYMLWSQGPSLQAVSASVSYLVMVGAGMVLNVLLLRNAYRRAAVMVLPMLVLMVFRPQSVLGAVAMLVTAAIAMTFAFRPRRARFQALRSTGRSRAIFERIALASALVMPVSLHALRESLVVRGGYLLGAWALAMTLLAGHAPSVGLATALLIGLMAIASAALYRLPVLVRGMMLERLDFLAGHCAFRRRVTWFAVLPPVVLFSLCMSAYWQTAVRALPPGTSHAALPSYPLLGYAGLFALGAFSANWTRDTMRWLMPTAHVVLTLIFLTAALS</sequence>
<dbReference type="EMBL" id="JACHET010000001">
    <property type="protein sequence ID" value="MBB6183443.1"/>
    <property type="molecule type" value="Genomic_DNA"/>
</dbReference>
<dbReference type="EMBL" id="JROI01000010">
    <property type="protein sequence ID" value="KGI78117.1"/>
    <property type="molecule type" value="Genomic_DNA"/>
</dbReference>
<feature type="transmembrane region" description="Helical" evidence="1">
    <location>
        <begin position="321"/>
        <end position="340"/>
    </location>
</feature>
<dbReference type="Proteomes" id="UP000560000">
    <property type="component" value="Unassembled WGS sequence"/>
</dbReference>